<keyword evidence="1" id="KW-0732">Signal</keyword>
<proteinExistence type="predicted"/>
<sequence length="244" mass="26843">MLDGVHRHTTHLRPAVTLHLVLVVGTTGLQDGLIDTATTGDDTDHGTVGRWQHLLRARRQLHARPLRVGVVRDDRGVVARGTGQLAPIAGLLLQVAHDRTLRHQTDRQHVADLQLGPLAAVHELTGVHALGRNEQLLAQTELVRIAEVHDRQRGTTARIVDDLLHDTLQVTVTFGVIEITQLRLSLALLGVCPEHGSGTFTLRANNASHFDALWGAKIEFNDTQNVCSLDSTASRKERENRRTV</sequence>
<reference evidence="2" key="1">
    <citation type="submission" date="2018-01" db="EMBL/GenBank/DDBJ databases">
        <title>An insight into the sialome of Amazonian anophelines.</title>
        <authorList>
            <person name="Ribeiro J.M."/>
            <person name="Scarpassa V."/>
            <person name="Calvo E."/>
        </authorList>
    </citation>
    <scope>NUCLEOTIDE SEQUENCE</scope>
    <source>
        <tissue evidence="2">Salivary glands</tissue>
    </source>
</reference>
<evidence type="ECO:0000256" key="1">
    <source>
        <dbReference type="SAM" id="SignalP"/>
    </source>
</evidence>
<protein>
    <recommendedName>
        <fullName evidence="3">Secreted protein</fullName>
    </recommendedName>
</protein>
<feature type="signal peptide" evidence="1">
    <location>
        <begin position="1"/>
        <end position="28"/>
    </location>
</feature>
<dbReference type="EMBL" id="GGFJ01008812">
    <property type="protein sequence ID" value="MBW57953.1"/>
    <property type="molecule type" value="Transcribed_RNA"/>
</dbReference>
<accession>A0A2M4BY61</accession>
<feature type="chain" id="PRO_5014733882" description="Secreted protein" evidence="1">
    <location>
        <begin position="29"/>
        <end position="244"/>
    </location>
</feature>
<evidence type="ECO:0008006" key="3">
    <source>
        <dbReference type="Google" id="ProtNLM"/>
    </source>
</evidence>
<dbReference type="AlphaFoldDB" id="A0A2M4BY61"/>
<name>A0A2M4BY61_9DIPT</name>
<evidence type="ECO:0000313" key="2">
    <source>
        <dbReference type="EMBL" id="MBW57953.1"/>
    </source>
</evidence>
<organism evidence="2">
    <name type="scientific">Anopheles marajoara</name>
    <dbReference type="NCBI Taxonomy" id="58244"/>
    <lineage>
        <taxon>Eukaryota</taxon>
        <taxon>Metazoa</taxon>
        <taxon>Ecdysozoa</taxon>
        <taxon>Arthropoda</taxon>
        <taxon>Hexapoda</taxon>
        <taxon>Insecta</taxon>
        <taxon>Pterygota</taxon>
        <taxon>Neoptera</taxon>
        <taxon>Endopterygota</taxon>
        <taxon>Diptera</taxon>
        <taxon>Nematocera</taxon>
        <taxon>Culicoidea</taxon>
        <taxon>Culicidae</taxon>
        <taxon>Anophelinae</taxon>
        <taxon>Anopheles</taxon>
    </lineage>
</organism>